<protein>
    <submittedName>
        <fullName evidence="1">Glycine/betaine ABC transporter substrate-binding protein</fullName>
    </submittedName>
</protein>
<dbReference type="EMBL" id="SWAU01000743">
    <property type="protein sequence ID" value="TKA93774.1"/>
    <property type="molecule type" value="Genomic_DNA"/>
</dbReference>
<feature type="non-terminal residue" evidence="1">
    <location>
        <position position="34"/>
    </location>
</feature>
<accession>A0A4U0YUU0</accession>
<evidence type="ECO:0000313" key="2">
    <source>
        <dbReference type="Proteomes" id="UP000306340"/>
    </source>
</evidence>
<reference evidence="1 2" key="1">
    <citation type="submission" date="2019-04" db="EMBL/GenBank/DDBJ databases">
        <title>Crypto-aerobic microbial life in anoxic (sulfidic) marine sediments.</title>
        <authorList>
            <person name="Bhattacharya S."/>
            <person name="Roy C."/>
            <person name="Mondal N."/>
            <person name="Sarkar J."/>
            <person name="Mandal S."/>
            <person name="Rameez M.J."/>
            <person name="Ghosh W."/>
        </authorList>
    </citation>
    <scope>NUCLEOTIDE SEQUENCE [LARGE SCALE GENOMIC DNA]</scope>
    <source>
        <strain evidence="1 2">SBBC</strain>
    </source>
</reference>
<gene>
    <name evidence="1" type="ORF">FAZ78_26135</name>
</gene>
<organism evidence="1 2">
    <name type="scientific">Cereibacter changlensis</name>
    <dbReference type="NCBI Taxonomy" id="402884"/>
    <lineage>
        <taxon>Bacteria</taxon>
        <taxon>Pseudomonadati</taxon>
        <taxon>Pseudomonadota</taxon>
        <taxon>Alphaproteobacteria</taxon>
        <taxon>Rhodobacterales</taxon>
        <taxon>Paracoccaceae</taxon>
        <taxon>Cereibacter</taxon>
    </lineage>
</organism>
<comment type="caution">
    <text evidence="1">The sequence shown here is derived from an EMBL/GenBank/DDBJ whole genome shotgun (WGS) entry which is preliminary data.</text>
</comment>
<evidence type="ECO:0000313" key="1">
    <source>
        <dbReference type="EMBL" id="TKA93774.1"/>
    </source>
</evidence>
<sequence>MAHADAEACRTVRLADLGWTDIMLTDATAGLLLE</sequence>
<name>A0A4U0YUU0_9RHOB</name>
<proteinExistence type="predicted"/>
<dbReference type="Gene3D" id="3.40.190.10">
    <property type="entry name" value="Periplasmic binding protein-like II"/>
    <property type="match status" value="1"/>
</dbReference>
<dbReference type="AlphaFoldDB" id="A0A4U0YUU0"/>
<dbReference type="Proteomes" id="UP000306340">
    <property type="component" value="Unassembled WGS sequence"/>
</dbReference>